<dbReference type="AlphaFoldDB" id="A0A6V7W6U4"/>
<dbReference type="InterPro" id="IPR006954">
    <property type="entry name" value="Mlt-10-like"/>
</dbReference>
<accession>A0A6V7W6U4</accession>
<sequence>MQKQQSKVKNRNKVLANKISIKRQLNRHLKRRLWVNNKYMRSKRAIENFEKHKSKNIDLLKRFQWYFEQNKHVNDYLQRISQNNINKINSYLPSTNTIKYYGWQQKAFDLAEQLKLIFETTLKGKNKSISFLSPRIFSLFSNTKNRQKLLSPDLFGFGDNGDLPLPKLFQVPR</sequence>
<dbReference type="Pfam" id="PF04870">
    <property type="entry name" value="Moulting_cycle"/>
    <property type="match status" value="1"/>
</dbReference>
<evidence type="ECO:0000313" key="2">
    <source>
        <dbReference type="Proteomes" id="UP000580250"/>
    </source>
</evidence>
<proteinExistence type="predicted"/>
<evidence type="ECO:0000313" key="1">
    <source>
        <dbReference type="EMBL" id="CAD2182031.1"/>
    </source>
</evidence>
<reference evidence="1 2" key="1">
    <citation type="submission" date="2020-08" db="EMBL/GenBank/DDBJ databases">
        <authorList>
            <person name="Koutsovoulos G."/>
            <person name="Danchin GJ E."/>
        </authorList>
    </citation>
    <scope>NUCLEOTIDE SEQUENCE [LARGE SCALE GENOMIC DNA]</scope>
</reference>
<comment type="caution">
    <text evidence="1">The sequence shown here is derived from an EMBL/GenBank/DDBJ whole genome shotgun (WGS) entry which is preliminary data.</text>
</comment>
<dbReference type="EMBL" id="CAJEWN010000419">
    <property type="protein sequence ID" value="CAD2182031.1"/>
    <property type="molecule type" value="Genomic_DNA"/>
</dbReference>
<gene>
    <name evidence="1" type="ORF">MENT_LOCUS34216</name>
</gene>
<organism evidence="1 2">
    <name type="scientific">Meloidogyne enterolobii</name>
    <name type="common">Root-knot nematode worm</name>
    <name type="synonym">Meloidogyne mayaguensis</name>
    <dbReference type="NCBI Taxonomy" id="390850"/>
    <lineage>
        <taxon>Eukaryota</taxon>
        <taxon>Metazoa</taxon>
        <taxon>Ecdysozoa</taxon>
        <taxon>Nematoda</taxon>
        <taxon>Chromadorea</taxon>
        <taxon>Rhabditida</taxon>
        <taxon>Tylenchina</taxon>
        <taxon>Tylenchomorpha</taxon>
        <taxon>Tylenchoidea</taxon>
        <taxon>Meloidogynidae</taxon>
        <taxon>Meloidogyninae</taxon>
        <taxon>Meloidogyne</taxon>
    </lineage>
</organism>
<name>A0A6V7W6U4_MELEN</name>
<dbReference type="Proteomes" id="UP000580250">
    <property type="component" value="Unassembled WGS sequence"/>
</dbReference>
<protein>
    <submittedName>
        <fullName evidence="1">Uncharacterized protein</fullName>
    </submittedName>
</protein>